<proteinExistence type="predicted"/>
<evidence type="ECO:0000313" key="3">
    <source>
        <dbReference type="Proteomes" id="UP000750334"/>
    </source>
</evidence>
<comment type="caution">
    <text evidence="2">The sequence shown here is derived from an EMBL/GenBank/DDBJ whole genome shotgun (WGS) entry which is preliminary data.</text>
</comment>
<feature type="region of interest" description="Disordered" evidence="1">
    <location>
        <begin position="221"/>
        <end position="261"/>
    </location>
</feature>
<dbReference type="Proteomes" id="UP000750334">
    <property type="component" value="Unassembled WGS sequence"/>
</dbReference>
<dbReference type="EMBL" id="PUHR01000119">
    <property type="protein sequence ID" value="KAG0664548.1"/>
    <property type="molecule type" value="Genomic_DNA"/>
</dbReference>
<evidence type="ECO:0000256" key="1">
    <source>
        <dbReference type="SAM" id="MobiDB-lite"/>
    </source>
</evidence>
<name>A0A9P6W4L7_MAUEX</name>
<dbReference type="AlphaFoldDB" id="A0A9P6W4L7"/>
<gene>
    <name evidence="2" type="ORF">C6P45_000568</name>
</gene>
<sequence>MKTYLKNKDYETDAELLGQMNGVTSTEFKYLRGHIDFVNGFYIDQSIDQFIVEYRGYLAPSIGGKLGLSWLQNEVEICPGIKLPRHAWAYVQIYNDVFLNDTADQTVCNWETSNRDGGRDIYSGYMNVGSSGNMNLDKMYAHQLYPFRLVFYNSEESLEARFEYYDVATFEHYTLSEENSFYSPNDNYEYRDANANSGWPRICPTFDVTDTLTPTPQPPFVTQPYTCPASSTSEVSVSTSESPMISSNRPPTTSSEMSSATSAIPDLSSSELPIVSSEVPSSNSNVPLSSSTSELINWSSEPPVLSSTFVPQHSSNIITNPSSAESTIPSISYSASSVTTSDLVTTITTDEPSSDMTSISTDLETTKSSFVDSSVMENSNTITSTFSDFETSIHVESSTIEKSADSSNVPSSVNTIDTNTVTESPEPTLIISSNEETNINPDTLSSSAFSVTKTNSNEYTMTSASTAMSNPAETQATKVNSYSGVATDALSETDFKLSTNTLQVDSSKGFSSSPTSIASVDYPQEDLNSNNHYQTVLSKTVTSCGSTCVTDIITVTVEWCGTTSCVSQHETTEDAISAEQFTTAVTDHIDNKKTETTAYEQDTVATSIPNYSNVAQWSSSTFNSPASSFEQFFNQANKIDVGSIFFILLTCLLL</sequence>
<evidence type="ECO:0000313" key="2">
    <source>
        <dbReference type="EMBL" id="KAG0664548.1"/>
    </source>
</evidence>
<organism evidence="2 3">
    <name type="scientific">Maudiozyma exigua</name>
    <name type="common">Yeast</name>
    <name type="synonym">Kazachstania exigua</name>
    <dbReference type="NCBI Taxonomy" id="34358"/>
    <lineage>
        <taxon>Eukaryota</taxon>
        <taxon>Fungi</taxon>
        <taxon>Dikarya</taxon>
        <taxon>Ascomycota</taxon>
        <taxon>Saccharomycotina</taxon>
        <taxon>Saccharomycetes</taxon>
        <taxon>Saccharomycetales</taxon>
        <taxon>Saccharomycetaceae</taxon>
        <taxon>Maudiozyma</taxon>
    </lineage>
</organism>
<reference evidence="2 3" key="1">
    <citation type="submission" date="2020-11" db="EMBL/GenBank/DDBJ databases">
        <title>Kefir isolates.</title>
        <authorList>
            <person name="Marcisauskas S."/>
            <person name="Kim Y."/>
            <person name="Blasche S."/>
        </authorList>
    </citation>
    <scope>NUCLEOTIDE SEQUENCE [LARGE SCALE GENOMIC DNA]</scope>
    <source>
        <strain evidence="2 3">OG2</strain>
    </source>
</reference>
<dbReference type="OrthoDB" id="4071700at2759"/>
<accession>A0A9P6W4L7</accession>
<protein>
    <submittedName>
        <fullName evidence="2">Uncharacterized protein</fullName>
    </submittedName>
</protein>
<keyword evidence="3" id="KW-1185">Reference proteome</keyword>
<feature type="region of interest" description="Disordered" evidence="1">
    <location>
        <begin position="402"/>
        <end position="421"/>
    </location>
</feature>
<feature type="compositionally biased region" description="Low complexity" evidence="1">
    <location>
        <begin position="222"/>
        <end position="242"/>
    </location>
</feature>
<feature type="compositionally biased region" description="Low complexity" evidence="1">
    <location>
        <begin position="252"/>
        <end position="261"/>
    </location>
</feature>